<evidence type="ECO:0000313" key="1">
    <source>
        <dbReference type="EMBL" id="AOA58909.1"/>
    </source>
</evidence>
<reference evidence="1 2" key="1">
    <citation type="submission" date="2016-08" db="EMBL/GenBank/DDBJ databases">
        <authorList>
            <person name="Seilhamer J.J."/>
        </authorList>
    </citation>
    <scope>NUCLEOTIDE SEQUENCE [LARGE SCALE GENOMIC DNA]</scope>
    <source>
        <strain evidence="1 2">BRTC-1</strain>
    </source>
</reference>
<dbReference type="OrthoDB" id="8717329at2"/>
<gene>
    <name evidence="1" type="ORF">BFG52_11460</name>
</gene>
<dbReference type="Proteomes" id="UP000093391">
    <property type="component" value="Chromosome"/>
</dbReference>
<protein>
    <submittedName>
        <fullName evidence="1">Uncharacterized protein</fullName>
    </submittedName>
</protein>
<dbReference type="STRING" id="1789224.BFG52_11460"/>
<keyword evidence="2" id="KW-1185">Reference proteome</keyword>
<dbReference type="KEGG" id="ala:BFG52_11460"/>
<organism evidence="1 2">
    <name type="scientific">Acinetobacter larvae</name>
    <dbReference type="NCBI Taxonomy" id="1789224"/>
    <lineage>
        <taxon>Bacteria</taxon>
        <taxon>Pseudomonadati</taxon>
        <taxon>Pseudomonadota</taxon>
        <taxon>Gammaproteobacteria</taxon>
        <taxon>Moraxellales</taxon>
        <taxon>Moraxellaceae</taxon>
        <taxon>Acinetobacter</taxon>
    </lineage>
</organism>
<accession>A0A1B2M165</accession>
<evidence type="ECO:0000313" key="2">
    <source>
        <dbReference type="Proteomes" id="UP000093391"/>
    </source>
</evidence>
<sequence length="147" mass="17380">MFHFLKKIFKKKDNLIYDAERDHSIKSQIMDLRFDNERIIATNIDGVEIKYFYKDILAVYIIVDGSDYLPQPRWTIQKKDGGINIYNDIKNADILFFKILNEKLDGYNSDETQHEILKALGCIETGYFSIWERHDAEEILKTIRLPS</sequence>
<dbReference type="EMBL" id="CP016895">
    <property type="protein sequence ID" value="AOA58909.1"/>
    <property type="molecule type" value="Genomic_DNA"/>
</dbReference>
<name>A0A1B2M165_9GAMM</name>
<proteinExistence type="predicted"/>
<dbReference type="AlphaFoldDB" id="A0A1B2M165"/>
<dbReference type="RefSeq" id="WP_067556251.1">
    <property type="nucleotide sequence ID" value="NZ_CP016895.1"/>
</dbReference>